<accession>A0ABQ4MH86</accession>
<dbReference type="Proteomes" id="UP000679992">
    <property type="component" value="Unassembled WGS sequence"/>
</dbReference>
<evidence type="ECO:0000313" key="2">
    <source>
        <dbReference type="Proteomes" id="UP000679992"/>
    </source>
</evidence>
<proteinExistence type="predicted"/>
<evidence type="ECO:0000313" key="1">
    <source>
        <dbReference type="EMBL" id="GIP55355.1"/>
    </source>
</evidence>
<dbReference type="EMBL" id="BOSL01000018">
    <property type="protein sequence ID" value="GIP55355.1"/>
    <property type="molecule type" value="Genomic_DNA"/>
</dbReference>
<keyword evidence="2" id="KW-1185">Reference proteome</keyword>
<name>A0ABQ4MH86_9BACL</name>
<gene>
    <name evidence="1" type="ORF">J42TS3_43900</name>
</gene>
<protein>
    <submittedName>
        <fullName evidence="1">Uncharacterized protein</fullName>
    </submittedName>
</protein>
<comment type="caution">
    <text evidence="1">The sequence shown here is derived from an EMBL/GenBank/DDBJ whole genome shotgun (WGS) entry which is preliminary data.</text>
</comment>
<organism evidence="1 2">
    <name type="scientific">Paenibacillus vini</name>
    <dbReference type="NCBI Taxonomy" id="1476024"/>
    <lineage>
        <taxon>Bacteria</taxon>
        <taxon>Bacillati</taxon>
        <taxon>Bacillota</taxon>
        <taxon>Bacilli</taxon>
        <taxon>Bacillales</taxon>
        <taxon>Paenibacillaceae</taxon>
        <taxon>Paenibacillus</taxon>
    </lineage>
</organism>
<reference evidence="1 2" key="1">
    <citation type="submission" date="2021-03" db="EMBL/GenBank/DDBJ databases">
        <title>Antimicrobial resistance genes in bacteria isolated from Japanese honey, and their potential for conferring macrolide and lincosamide resistance in the American foulbrood pathogen Paenibacillus larvae.</title>
        <authorList>
            <person name="Okamoto M."/>
            <person name="Kumagai M."/>
            <person name="Kanamori H."/>
            <person name="Takamatsu D."/>
        </authorList>
    </citation>
    <scope>NUCLEOTIDE SEQUENCE [LARGE SCALE GENOMIC DNA]</scope>
    <source>
        <strain evidence="1 2">J42TS3</strain>
    </source>
</reference>
<sequence>MPPHNSQKVLPLYKQASPLPAIQQHAMTTKGLRSIGQPSTP</sequence>